<evidence type="ECO:0000313" key="11">
    <source>
        <dbReference type="Proteomes" id="UP000629619"/>
    </source>
</evidence>
<dbReference type="GO" id="GO:0000166">
    <property type="term" value="F:nucleotide binding"/>
    <property type="evidence" value="ECO:0007669"/>
    <property type="project" value="UniProtKB-KW"/>
</dbReference>
<keyword evidence="3 8" id="KW-0812">Transmembrane</keyword>
<evidence type="ECO:0000256" key="2">
    <source>
        <dbReference type="ARBA" id="ARBA00022475"/>
    </source>
</evidence>
<organism evidence="10 11">
    <name type="scientific">Actinoplanes siamensis</name>
    <dbReference type="NCBI Taxonomy" id="1223317"/>
    <lineage>
        <taxon>Bacteria</taxon>
        <taxon>Bacillati</taxon>
        <taxon>Actinomycetota</taxon>
        <taxon>Actinomycetes</taxon>
        <taxon>Micromonosporales</taxon>
        <taxon>Micromonosporaceae</taxon>
        <taxon>Actinoplanes</taxon>
    </lineage>
</organism>
<dbReference type="Pfam" id="PF18967">
    <property type="entry name" value="PycTM"/>
    <property type="match status" value="1"/>
</dbReference>
<keyword evidence="6" id="KW-0051">Antiviral defense</keyword>
<evidence type="ECO:0000256" key="8">
    <source>
        <dbReference type="SAM" id="Phobius"/>
    </source>
</evidence>
<keyword evidence="5 8" id="KW-1133">Transmembrane helix</keyword>
<dbReference type="RefSeq" id="WP_203677146.1">
    <property type="nucleotide sequence ID" value="NZ_BOMW01000010.1"/>
</dbReference>
<keyword evidence="4" id="KW-0547">Nucleotide-binding</keyword>
<dbReference type="AlphaFoldDB" id="A0A919KBA9"/>
<dbReference type="EMBL" id="BOMW01000010">
    <property type="protein sequence ID" value="GIF03410.1"/>
    <property type="molecule type" value="Genomic_DNA"/>
</dbReference>
<name>A0A919KBA9_9ACTN</name>
<protein>
    <recommendedName>
        <fullName evidence="9">Pycsar effector protein domain-containing protein</fullName>
    </recommendedName>
</protein>
<feature type="domain" description="Pycsar effector protein" evidence="9">
    <location>
        <begin position="18"/>
        <end position="171"/>
    </location>
</feature>
<comment type="caution">
    <text evidence="10">The sequence shown here is derived from an EMBL/GenBank/DDBJ whole genome shotgun (WGS) entry which is preliminary data.</text>
</comment>
<feature type="transmembrane region" description="Helical" evidence="8">
    <location>
        <begin position="61"/>
        <end position="86"/>
    </location>
</feature>
<keyword evidence="11" id="KW-1185">Reference proteome</keyword>
<evidence type="ECO:0000256" key="4">
    <source>
        <dbReference type="ARBA" id="ARBA00022741"/>
    </source>
</evidence>
<feature type="transmembrane region" description="Helical" evidence="8">
    <location>
        <begin position="36"/>
        <end position="54"/>
    </location>
</feature>
<feature type="transmembrane region" description="Helical" evidence="8">
    <location>
        <begin position="149"/>
        <end position="176"/>
    </location>
</feature>
<evidence type="ECO:0000256" key="3">
    <source>
        <dbReference type="ARBA" id="ARBA00022692"/>
    </source>
</evidence>
<evidence type="ECO:0000256" key="5">
    <source>
        <dbReference type="ARBA" id="ARBA00022989"/>
    </source>
</evidence>
<reference evidence="10" key="1">
    <citation type="submission" date="2021-01" db="EMBL/GenBank/DDBJ databases">
        <title>Whole genome shotgun sequence of Actinoplanes siamensis NBRC 109076.</title>
        <authorList>
            <person name="Komaki H."/>
            <person name="Tamura T."/>
        </authorList>
    </citation>
    <scope>NUCLEOTIDE SEQUENCE</scope>
    <source>
        <strain evidence="10">NBRC 109076</strain>
    </source>
</reference>
<dbReference type="GO" id="GO:0051607">
    <property type="term" value="P:defense response to virus"/>
    <property type="evidence" value="ECO:0007669"/>
    <property type="project" value="UniProtKB-KW"/>
</dbReference>
<evidence type="ECO:0000313" key="10">
    <source>
        <dbReference type="EMBL" id="GIF03410.1"/>
    </source>
</evidence>
<evidence type="ECO:0000256" key="1">
    <source>
        <dbReference type="ARBA" id="ARBA00004236"/>
    </source>
</evidence>
<dbReference type="InterPro" id="IPR043760">
    <property type="entry name" value="PycTM_dom"/>
</dbReference>
<accession>A0A919KBA9</accession>
<dbReference type="GO" id="GO:0005886">
    <property type="term" value="C:plasma membrane"/>
    <property type="evidence" value="ECO:0007669"/>
    <property type="project" value="UniProtKB-SubCell"/>
</dbReference>
<dbReference type="Proteomes" id="UP000629619">
    <property type="component" value="Unassembled WGS sequence"/>
</dbReference>
<evidence type="ECO:0000256" key="6">
    <source>
        <dbReference type="ARBA" id="ARBA00023118"/>
    </source>
</evidence>
<evidence type="ECO:0000256" key="7">
    <source>
        <dbReference type="ARBA" id="ARBA00023136"/>
    </source>
</evidence>
<keyword evidence="7 8" id="KW-0472">Membrane</keyword>
<sequence length="177" mass="18171">MTTRKSPPAPAPAGVEDAWRALTLQFDQVKHAETKAAATLASSGVLGGLLYTLVSQHRAGGALFAVAAIATAAAVVTAAGAAGVALRPRTFLRDGHQNLLFYRTIAGRFGHDAEAFHRELSGLLGDRAALLSALSGQILTNANVAARKYHAVTIAVLTLLVGLGLLAVTATIGVLAR</sequence>
<keyword evidence="2" id="KW-1003">Cell membrane</keyword>
<evidence type="ECO:0000259" key="9">
    <source>
        <dbReference type="Pfam" id="PF18967"/>
    </source>
</evidence>
<gene>
    <name evidence="10" type="ORF">Asi03nite_09480</name>
</gene>
<proteinExistence type="predicted"/>
<comment type="subcellular location">
    <subcellularLocation>
        <location evidence="1">Cell membrane</location>
    </subcellularLocation>
</comment>